<proteinExistence type="predicted"/>
<gene>
    <name evidence="2" type="ORF">LOD99_13</name>
</gene>
<keyword evidence="1" id="KW-1133">Transmembrane helix</keyword>
<comment type="caution">
    <text evidence="2">The sequence shown here is derived from an EMBL/GenBank/DDBJ whole genome shotgun (WGS) entry which is preliminary data.</text>
</comment>
<organism evidence="2 3">
    <name type="scientific">Oopsacas minuta</name>
    <dbReference type="NCBI Taxonomy" id="111878"/>
    <lineage>
        <taxon>Eukaryota</taxon>
        <taxon>Metazoa</taxon>
        <taxon>Porifera</taxon>
        <taxon>Hexactinellida</taxon>
        <taxon>Hexasterophora</taxon>
        <taxon>Lyssacinosida</taxon>
        <taxon>Leucopsacidae</taxon>
        <taxon>Oopsacas</taxon>
    </lineage>
</organism>
<name>A0AAV7KAG5_9METZ</name>
<evidence type="ECO:0000313" key="2">
    <source>
        <dbReference type="EMBL" id="KAI6657266.1"/>
    </source>
</evidence>
<keyword evidence="1" id="KW-0472">Membrane</keyword>
<dbReference type="EMBL" id="JAKMXF010000111">
    <property type="protein sequence ID" value="KAI6657266.1"/>
    <property type="molecule type" value="Genomic_DNA"/>
</dbReference>
<keyword evidence="3" id="KW-1185">Reference proteome</keyword>
<reference evidence="2 3" key="1">
    <citation type="journal article" date="2023" name="BMC Biol.">
        <title>The compact genome of the sponge Oopsacas minuta (Hexactinellida) is lacking key metazoan core genes.</title>
        <authorList>
            <person name="Santini S."/>
            <person name="Schenkelaars Q."/>
            <person name="Jourda C."/>
            <person name="Duchesne M."/>
            <person name="Belahbib H."/>
            <person name="Rocher C."/>
            <person name="Selva M."/>
            <person name="Riesgo A."/>
            <person name="Vervoort M."/>
            <person name="Leys S.P."/>
            <person name="Kodjabachian L."/>
            <person name="Le Bivic A."/>
            <person name="Borchiellini C."/>
            <person name="Claverie J.M."/>
            <person name="Renard E."/>
        </authorList>
    </citation>
    <scope>NUCLEOTIDE SEQUENCE [LARGE SCALE GENOMIC DNA]</scope>
    <source>
        <strain evidence="2">SPO-2</strain>
    </source>
</reference>
<dbReference type="AlphaFoldDB" id="A0AAV7KAG5"/>
<sequence>MCLLSGSYKYLYVYEIVLFTISIIIFEFLKLFVNNSDRPSLLIFTSKVIGHHLKVLTASYTNEKNFTGFAPRL</sequence>
<protein>
    <submittedName>
        <fullName evidence="2">Uncharacterized protein</fullName>
    </submittedName>
</protein>
<evidence type="ECO:0000256" key="1">
    <source>
        <dbReference type="SAM" id="Phobius"/>
    </source>
</evidence>
<accession>A0AAV7KAG5</accession>
<dbReference type="Proteomes" id="UP001165289">
    <property type="component" value="Unassembled WGS sequence"/>
</dbReference>
<evidence type="ECO:0000313" key="3">
    <source>
        <dbReference type="Proteomes" id="UP001165289"/>
    </source>
</evidence>
<feature type="transmembrane region" description="Helical" evidence="1">
    <location>
        <begin position="12"/>
        <end position="33"/>
    </location>
</feature>
<keyword evidence="1" id="KW-0812">Transmembrane</keyword>